<dbReference type="AlphaFoldDB" id="A0A8H9G3B9"/>
<gene>
    <name evidence="1" type="ORF">GCM10011516_36150</name>
</gene>
<accession>A0A8H9G3B9</accession>
<keyword evidence="2" id="KW-1185">Reference proteome</keyword>
<comment type="caution">
    <text evidence="1">The sequence shown here is derived from an EMBL/GenBank/DDBJ whole genome shotgun (WGS) entry which is preliminary data.</text>
</comment>
<reference evidence="1" key="1">
    <citation type="journal article" date="2014" name="Int. J. Syst. Evol. Microbiol.">
        <title>Complete genome sequence of Corynebacterium casei LMG S-19264T (=DSM 44701T), isolated from a smear-ripened cheese.</title>
        <authorList>
            <consortium name="US DOE Joint Genome Institute (JGI-PGF)"/>
            <person name="Walter F."/>
            <person name="Albersmeier A."/>
            <person name="Kalinowski J."/>
            <person name="Ruckert C."/>
        </authorList>
    </citation>
    <scope>NUCLEOTIDE SEQUENCE</scope>
    <source>
        <strain evidence="1">CGMCC 1.15966</strain>
    </source>
</reference>
<name>A0A8H9G3B9_9SPHI</name>
<evidence type="ECO:0000313" key="2">
    <source>
        <dbReference type="Proteomes" id="UP000614460"/>
    </source>
</evidence>
<sequence>MDQNNIINMSTFYLRTESIKIEEIKELSVINEQDKSLIKNLLLPDPCLLEGSRGTGKSFILRLAEIEINENCKNSVCVYMSFNISSLIDTNDPLQFYHWMLAKTLKSFLNSLRKKGIVINSDSASLLSNDENERSEEISLNLKSIIKLYENSFRDKSDINIDSLPDIEDVKEAIEIICRENNLERIYFMFDEAAHVFRPEQQRQFFSLFKDLRSPYITCNAAIYPGVTYFGNSFEPLHDCIYLKLERDVRDNDYIEYFKKIVFKQADESFKKIVKTNLDYFITLALSAGGNPRFLLNTILDIDSFKSSNIEQVLKKFYRTKIWSEHTDLGEKYFGHKGLIDWGRDFLENNVIPSIQRYNLNRIESGQDESTIYFWIHKDSPETVKESLRLLTYTGIIRKIDSGIRATKSQLGDRYEVKYGCILSLDTKPLNNSKSFFSNLTITKFPEFGKNSPSYSTVLDLAKVINDDEKIFKESIKNILAKSIDVLQLLTSWQKKKLKEANIKTIADLHNKTESELIDKIYNVGPARARLMKTAVDAELLEYISG</sequence>
<evidence type="ECO:0000313" key="1">
    <source>
        <dbReference type="EMBL" id="GGE35358.1"/>
    </source>
</evidence>
<dbReference type="EMBL" id="BMKM01000017">
    <property type="protein sequence ID" value="GGE35358.1"/>
    <property type="molecule type" value="Genomic_DNA"/>
</dbReference>
<dbReference type="Proteomes" id="UP000614460">
    <property type="component" value="Unassembled WGS sequence"/>
</dbReference>
<organism evidence="1 2">
    <name type="scientific">Sphingobacterium cellulitidis</name>
    <dbReference type="NCBI Taxonomy" id="1768011"/>
    <lineage>
        <taxon>Bacteria</taxon>
        <taxon>Pseudomonadati</taxon>
        <taxon>Bacteroidota</taxon>
        <taxon>Sphingobacteriia</taxon>
        <taxon>Sphingobacteriales</taxon>
        <taxon>Sphingobacteriaceae</taxon>
        <taxon>Sphingobacterium</taxon>
    </lineage>
</organism>
<dbReference type="SUPFAM" id="SSF52540">
    <property type="entry name" value="P-loop containing nucleoside triphosphate hydrolases"/>
    <property type="match status" value="1"/>
</dbReference>
<dbReference type="InterPro" id="IPR027417">
    <property type="entry name" value="P-loop_NTPase"/>
</dbReference>
<evidence type="ECO:0008006" key="3">
    <source>
        <dbReference type="Google" id="ProtNLM"/>
    </source>
</evidence>
<protein>
    <recommendedName>
        <fullName evidence="3">RNA polymerase alpha subunit C-terminal domain-containing protein</fullName>
    </recommendedName>
</protein>
<proteinExistence type="predicted"/>
<reference evidence="1" key="2">
    <citation type="submission" date="2020-09" db="EMBL/GenBank/DDBJ databases">
        <authorList>
            <person name="Sun Q."/>
            <person name="Zhou Y."/>
        </authorList>
    </citation>
    <scope>NUCLEOTIDE SEQUENCE</scope>
    <source>
        <strain evidence="1">CGMCC 1.15966</strain>
    </source>
</reference>